<dbReference type="InterPro" id="IPR036249">
    <property type="entry name" value="Thioredoxin-like_sf"/>
</dbReference>
<protein>
    <submittedName>
        <fullName evidence="1">Uncharacterized protein</fullName>
    </submittedName>
</protein>
<proteinExistence type="predicted"/>
<organism evidence="1 2">
    <name type="scientific">Stephania yunnanensis</name>
    <dbReference type="NCBI Taxonomy" id="152371"/>
    <lineage>
        <taxon>Eukaryota</taxon>
        <taxon>Viridiplantae</taxon>
        <taxon>Streptophyta</taxon>
        <taxon>Embryophyta</taxon>
        <taxon>Tracheophyta</taxon>
        <taxon>Spermatophyta</taxon>
        <taxon>Magnoliopsida</taxon>
        <taxon>Ranunculales</taxon>
        <taxon>Menispermaceae</taxon>
        <taxon>Menispermoideae</taxon>
        <taxon>Cissampelideae</taxon>
        <taxon>Stephania</taxon>
    </lineage>
</organism>
<dbReference type="Proteomes" id="UP001420932">
    <property type="component" value="Unassembled WGS sequence"/>
</dbReference>
<name>A0AAP0HZH3_9MAGN</name>
<evidence type="ECO:0000313" key="1">
    <source>
        <dbReference type="EMBL" id="KAK9107308.1"/>
    </source>
</evidence>
<sequence length="169" mass="18953">MVISAPTGSGKTVLFELCILRLLSRFLSQDGKFNHACAFRDSYEKFKKVGAEVIGISGDDSAFHKSVALSVGDWFFDRVGVSAIDCPYPYTITTNGAKYSPDQAEEIVKDKAEWERAVVVFQTHSDHTWQTIVGRLSQQVHQQLDIKPKGMDRAMIICGDIQLRNQLIR</sequence>
<comment type="caution">
    <text evidence="1">The sequence shown here is derived from an EMBL/GenBank/DDBJ whole genome shotgun (WGS) entry which is preliminary data.</text>
</comment>
<dbReference type="AlphaFoldDB" id="A0AAP0HZH3"/>
<dbReference type="Gene3D" id="3.40.50.300">
    <property type="entry name" value="P-loop containing nucleotide triphosphate hydrolases"/>
    <property type="match status" value="1"/>
</dbReference>
<evidence type="ECO:0000313" key="2">
    <source>
        <dbReference type="Proteomes" id="UP001420932"/>
    </source>
</evidence>
<dbReference type="SUPFAM" id="SSF52833">
    <property type="entry name" value="Thioredoxin-like"/>
    <property type="match status" value="1"/>
</dbReference>
<reference evidence="1 2" key="1">
    <citation type="submission" date="2024-01" db="EMBL/GenBank/DDBJ databases">
        <title>Genome assemblies of Stephania.</title>
        <authorList>
            <person name="Yang L."/>
        </authorList>
    </citation>
    <scope>NUCLEOTIDE SEQUENCE [LARGE SCALE GENOMIC DNA]</scope>
    <source>
        <strain evidence="1">YNDBR</strain>
        <tissue evidence="1">Leaf</tissue>
    </source>
</reference>
<gene>
    <name evidence="1" type="ORF">Syun_023319</name>
</gene>
<keyword evidence="2" id="KW-1185">Reference proteome</keyword>
<dbReference type="InterPro" id="IPR027417">
    <property type="entry name" value="P-loop_NTPase"/>
</dbReference>
<dbReference type="EMBL" id="JBBNAF010000010">
    <property type="protein sequence ID" value="KAK9107308.1"/>
    <property type="molecule type" value="Genomic_DNA"/>
</dbReference>
<accession>A0AAP0HZH3</accession>